<comment type="caution">
    <text evidence="2">The sequence shown here is derived from an EMBL/GenBank/DDBJ whole genome shotgun (WGS) entry which is preliminary data.</text>
</comment>
<feature type="compositionally biased region" description="Polar residues" evidence="1">
    <location>
        <begin position="1"/>
        <end position="23"/>
    </location>
</feature>
<proteinExistence type="predicted"/>
<feature type="compositionally biased region" description="Polar residues" evidence="1">
    <location>
        <begin position="61"/>
        <end position="72"/>
    </location>
</feature>
<evidence type="ECO:0000313" key="3">
    <source>
        <dbReference type="Proteomes" id="UP000039021"/>
    </source>
</evidence>
<dbReference type="AlphaFoldDB" id="A0A916PB90"/>
<evidence type="ECO:0000313" key="2">
    <source>
        <dbReference type="EMBL" id="COX65994.1"/>
    </source>
</evidence>
<protein>
    <submittedName>
        <fullName evidence="2">Uncharacterized protein</fullName>
    </submittedName>
</protein>
<evidence type="ECO:0000256" key="1">
    <source>
        <dbReference type="SAM" id="MobiDB-lite"/>
    </source>
</evidence>
<sequence length="72" mass="7320">MTASISKRSSLASTEGTAGSPSGETARMALDSSTSVKADVIHRSSVRSSSQSAKASDSTSIRISLTSAEVSR</sequence>
<accession>A0A916PB90</accession>
<reference evidence="3" key="1">
    <citation type="submission" date="2015-03" db="EMBL/GenBank/DDBJ databases">
        <authorList>
            <consortium name="Pathogen Informatics"/>
        </authorList>
    </citation>
    <scope>NUCLEOTIDE SEQUENCE [LARGE SCALE GENOMIC DNA]</scope>
    <source>
        <strain evidence="3">N09902308</strain>
    </source>
</reference>
<gene>
    <name evidence="2" type="ORF">ERS007739_01575</name>
</gene>
<organism evidence="2 3">
    <name type="scientific">Mycobacterium tuberculosis</name>
    <dbReference type="NCBI Taxonomy" id="1773"/>
    <lineage>
        <taxon>Bacteria</taxon>
        <taxon>Bacillati</taxon>
        <taxon>Actinomycetota</taxon>
        <taxon>Actinomycetes</taxon>
        <taxon>Mycobacteriales</taxon>
        <taxon>Mycobacteriaceae</taxon>
        <taxon>Mycobacterium</taxon>
        <taxon>Mycobacterium tuberculosis complex</taxon>
    </lineage>
</organism>
<feature type="region of interest" description="Disordered" evidence="1">
    <location>
        <begin position="1"/>
        <end position="72"/>
    </location>
</feature>
<dbReference type="Proteomes" id="UP000039021">
    <property type="component" value="Unassembled WGS sequence"/>
</dbReference>
<dbReference type="EMBL" id="CSBK01000622">
    <property type="protein sequence ID" value="COX65994.1"/>
    <property type="molecule type" value="Genomic_DNA"/>
</dbReference>
<name>A0A916PB90_MYCTX</name>
<feature type="compositionally biased region" description="Low complexity" evidence="1">
    <location>
        <begin position="46"/>
        <end position="60"/>
    </location>
</feature>